<keyword evidence="3" id="KW-0949">S-adenosyl-L-methionine</keyword>
<dbReference type="PROSITE" id="PS51683">
    <property type="entry name" value="SAM_OMT_II"/>
    <property type="match status" value="1"/>
</dbReference>
<keyword evidence="1" id="KW-0489">Methyltransferase</keyword>
<dbReference type="AlphaFoldDB" id="A0AAQ3KFK1"/>
<dbReference type="PANTHER" id="PTHR11746">
    <property type="entry name" value="O-METHYLTRANSFERASE"/>
    <property type="match status" value="1"/>
</dbReference>
<dbReference type="InterPro" id="IPR001077">
    <property type="entry name" value="COMT_C"/>
</dbReference>
<protein>
    <recommendedName>
        <fullName evidence="4">O-methyltransferase C-terminal domain-containing protein</fullName>
    </recommendedName>
</protein>
<sequence length="169" mass="18047">MSIERTSVLLKDKSILPLLRIVLDPVITNPFLCLSRWLTTDGAATPFELLNGKSLFELAGEIPELNSLFNEGMAGDASFVASVIIRERGDDIFGGLRSLVDVGGGNGAMAMAIAEAFPQVKCTVFDLPHVVASLEGSAKVEAVGGNMFEFIPPADAVLIKVIIYFTNDC</sequence>
<name>A0AAQ3KFK1_9LILI</name>
<dbReference type="InterPro" id="IPR029063">
    <property type="entry name" value="SAM-dependent_MTases_sf"/>
</dbReference>
<evidence type="ECO:0000313" key="5">
    <source>
        <dbReference type="EMBL" id="WOL05933.1"/>
    </source>
</evidence>
<reference evidence="5 6" key="1">
    <citation type="submission" date="2023-10" db="EMBL/GenBank/DDBJ databases">
        <title>Chromosome-scale genome assembly provides insights into flower coloration mechanisms of Canna indica.</title>
        <authorList>
            <person name="Li C."/>
        </authorList>
    </citation>
    <scope>NUCLEOTIDE SEQUENCE [LARGE SCALE GENOMIC DNA]</scope>
    <source>
        <tissue evidence="5">Flower</tissue>
    </source>
</reference>
<dbReference type="InterPro" id="IPR016461">
    <property type="entry name" value="COMT-like"/>
</dbReference>
<gene>
    <name evidence="5" type="ORF">Cni_G14664</name>
</gene>
<evidence type="ECO:0000256" key="2">
    <source>
        <dbReference type="ARBA" id="ARBA00022679"/>
    </source>
</evidence>
<organism evidence="5 6">
    <name type="scientific">Canna indica</name>
    <name type="common">Indian-shot</name>
    <dbReference type="NCBI Taxonomy" id="4628"/>
    <lineage>
        <taxon>Eukaryota</taxon>
        <taxon>Viridiplantae</taxon>
        <taxon>Streptophyta</taxon>
        <taxon>Embryophyta</taxon>
        <taxon>Tracheophyta</taxon>
        <taxon>Spermatophyta</taxon>
        <taxon>Magnoliopsida</taxon>
        <taxon>Liliopsida</taxon>
        <taxon>Zingiberales</taxon>
        <taxon>Cannaceae</taxon>
        <taxon>Canna</taxon>
    </lineage>
</organism>
<dbReference type="SUPFAM" id="SSF53335">
    <property type="entry name" value="S-adenosyl-L-methionine-dependent methyltransferases"/>
    <property type="match status" value="1"/>
</dbReference>
<evidence type="ECO:0000256" key="1">
    <source>
        <dbReference type="ARBA" id="ARBA00022603"/>
    </source>
</evidence>
<accession>A0AAQ3KFK1</accession>
<evidence type="ECO:0000313" key="6">
    <source>
        <dbReference type="Proteomes" id="UP001327560"/>
    </source>
</evidence>
<dbReference type="Pfam" id="PF00891">
    <property type="entry name" value="Methyltransf_2"/>
    <property type="match status" value="1"/>
</dbReference>
<keyword evidence="6" id="KW-1185">Reference proteome</keyword>
<evidence type="ECO:0000259" key="4">
    <source>
        <dbReference type="Pfam" id="PF00891"/>
    </source>
</evidence>
<dbReference type="EMBL" id="CP136893">
    <property type="protein sequence ID" value="WOL05933.1"/>
    <property type="molecule type" value="Genomic_DNA"/>
</dbReference>
<feature type="domain" description="O-methyltransferase C-terminal" evidence="4">
    <location>
        <begin position="34"/>
        <end position="164"/>
    </location>
</feature>
<proteinExistence type="predicted"/>
<dbReference type="Gene3D" id="3.40.50.150">
    <property type="entry name" value="Vaccinia Virus protein VP39"/>
    <property type="match status" value="1"/>
</dbReference>
<keyword evidence="2" id="KW-0808">Transferase</keyword>
<evidence type="ECO:0000256" key="3">
    <source>
        <dbReference type="ARBA" id="ARBA00022691"/>
    </source>
</evidence>
<dbReference type="Proteomes" id="UP001327560">
    <property type="component" value="Chromosome 4"/>
</dbReference>
<dbReference type="GO" id="GO:0032259">
    <property type="term" value="P:methylation"/>
    <property type="evidence" value="ECO:0007669"/>
    <property type="project" value="UniProtKB-KW"/>
</dbReference>
<dbReference type="GO" id="GO:0008171">
    <property type="term" value="F:O-methyltransferase activity"/>
    <property type="evidence" value="ECO:0007669"/>
    <property type="project" value="InterPro"/>
</dbReference>